<dbReference type="AlphaFoldDB" id="A0A834M011"/>
<dbReference type="Proteomes" id="UP000626092">
    <property type="component" value="Unassembled WGS sequence"/>
</dbReference>
<evidence type="ECO:0000313" key="2">
    <source>
        <dbReference type="Proteomes" id="UP000626092"/>
    </source>
</evidence>
<organism evidence="1 2">
    <name type="scientific">Rhododendron simsii</name>
    <name type="common">Sims's rhododendron</name>
    <dbReference type="NCBI Taxonomy" id="118357"/>
    <lineage>
        <taxon>Eukaryota</taxon>
        <taxon>Viridiplantae</taxon>
        <taxon>Streptophyta</taxon>
        <taxon>Embryophyta</taxon>
        <taxon>Tracheophyta</taxon>
        <taxon>Spermatophyta</taxon>
        <taxon>Magnoliopsida</taxon>
        <taxon>eudicotyledons</taxon>
        <taxon>Gunneridae</taxon>
        <taxon>Pentapetalae</taxon>
        <taxon>asterids</taxon>
        <taxon>Ericales</taxon>
        <taxon>Ericaceae</taxon>
        <taxon>Ericoideae</taxon>
        <taxon>Rhodoreae</taxon>
        <taxon>Rhododendron</taxon>
    </lineage>
</organism>
<proteinExistence type="predicted"/>
<dbReference type="OrthoDB" id="10600140at2759"/>
<protein>
    <submittedName>
        <fullName evidence="1">Uncharacterized protein</fullName>
    </submittedName>
</protein>
<sequence length="69" mass="7990">MPIDKKLLQKYFMKHPHENLPVFADNVEILEDCSIKARSVSKNQRLKESLSFTELASSMKEPDDILRAD</sequence>
<reference evidence="1" key="1">
    <citation type="submission" date="2019-11" db="EMBL/GenBank/DDBJ databases">
        <authorList>
            <person name="Liu Y."/>
            <person name="Hou J."/>
            <person name="Li T.-Q."/>
            <person name="Guan C.-H."/>
            <person name="Wu X."/>
            <person name="Wu H.-Z."/>
            <person name="Ling F."/>
            <person name="Zhang R."/>
            <person name="Shi X.-G."/>
            <person name="Ren J.-P."/>
            <person name="Chen E.-F."/>
            <person name="Sun J.-M."/>
        </authorList>
    </citation>
    <scope>NUCLEOTIDE SEQUENCE</scope>
    <source>
        <strain evidence="1">Adult_tree_wgs_1</strain>
        <tissue evidence="1">Leaves</tissue>
    </source>
</reference>
<gene>
    <name evidence="1" type="ORF">RHSIM_Rhsim01G0104700</name>
</gene>
<keyword evidence="2" id="KW-1185">Reference proteome</keyword>
<dbReference type="EMBL" id="WJXA01000001">
    <property type="protein sequence ID" value="KAF7152098.1"/>
    <property type="molecule type" value="Genomic_DNA"/>
</dbReference>
<accession>A0A834M011</accession>
<evidence type="ECO:0000313" key="1">
    <source>
        <dbReference type="EMBL" id="KAF7152098.1"/>
    </source>
</evidence>
<name>A0A834M011_RHOSS</name>
<comment type="caution">
    <text evidence="1">The sequence shown here is derived from an EMBL/GenBank/DDBJ whole genome shotgun (WGS) entry which is preliminary data.</text>
</comment>